<gene>
    <name evidence="2" type="ORF">NLI96_g6577</name>
</gene>
<sequence length="372" mass="40868">MFAVGTPTSTQFTRGPAARAPAATESPQGMRRGRAGLARWDWSGRRPFPWARGMPSILRTHPPPLRWRGRLLPNIGESAATSVPYLPNPLCRTAVAQPSLPTGEEWRDSSLESSHPPTSVAVAGFTGSWPPGFLARSVIETQVLKTPTRSRAKRSLYSSRWGFGGNMLQIPEDSSPQDANGITSQTLAISIKIGVWRLCSLQVPEDRNTKDKDFKCKIYVQDQTSSRELSTVITVTGCKTAKFDGKITSLLSHLVNNKSRNLVNVKCNTGNTALTYPLRVPFPSSFMMLTIVFKLAMDQASYTSTELPQLKRSGSTTKFFVSHHLRTYANGLSRTPQDAESSPVSRASLAAPTPFSSSSRLMFLASNYRRIC</sequence>
<comment type="caution">
    <text evidence="2">The sequence shown here is derived from an EMBL/GenBank/DDBJ whole genome shotgun (WGS) entry which is preliminary data.</text>
</comment>
<feature type="region of interest" description="Disordered" evidence="1">
    <location>
        <begin position="1"/>
        <end position="33"/>
    </location>
</feature>
<feature type="compositionally biased region" description="Low complexity" evidence="1">
    <location>
        <begin position="13"/>
        <end position="24"/>
    </location>
</feature>
<evidence type="ECO:0000313" key="3">
    <source>
        <dbReference type="Proteomes" id="UP001212997"/>
    </source>
</evidence>
<protein>
    <submittedName>
        <fullName evidence="2">Uncharacterized protein</fullName>
    </submittedName>
</protein>
<reference evidence="2" key="1">
    <citation type="submission" date="2022-07" db="EMBL/GenBank/DDBJ databases">
        <title>Genome Sequence of Physisporinus lineatus.</title>
        <authorList>
            <person name="Buettner E."/>
        </authorList>
    </citation>
    <scope>NUCLEOTIDE SEQUENCE</scope>
    <source>
        <strain evidence="2">VT162</strain>
    </source>
</reference>
<dbReference type="EMBL" id="JANAWD010000244">
    <property type="protein sequence ID" value="KAJ3483049.1"/>
    <property type="molecule type" value="Genomic_DNA"/>
</dbReference>
<proteinExistence type="predicted"/>
<evidence type="ECO:0000313" key="2">
    <source>
        <dbReference type="EMBL" id="KAJ3483049.1"/>
    </source>
</evidence>
<feature type="compositionally biased region" description="Polar residues" evidence="1">
    <location>
        <begin position="332"/>
        <end position="345"/>
    </location>
</feature>
<feature type="region of interest" description="Disordered" evidence="1">
    <location>
        <begin position="332"/>
        <end position="354"/>
    </location>
</feature>
<keyword evidence="3" id="KW-1185">Reference proteome</keyword>
<name>A0AAD5YHY5_9APHY</name>
<dbReference type="Proteomes" id="UP001212997">
    <property type="component" value="Unassembled WGS sequence"/>
</dbReference>
<dbReference type="AlphaFoldDB" id="A0AAD5YHY5"/>
<organism evidence="2 3">
    <name type="scientific">Meripilus lineatus</name>
    <dbReference type="NCBI Taxonomy" id="2056292"/>
    <lineage>
        <taxon>Eukaryota</taxon>
        <taxon>Fungi</taxon>
        <taxon>Dikarya</taxon>
        <taxon>Basidiomycota</taxon>
        <taxon>Agaricomycotina</taxon>
        <taxon>Agaricomycetes</taxon>
        <taxon>Polyporales</taxon>
        <taxon>Meripilaceae</taxon>
        <taxon>Meripilus</taxon>
    </lineage>
</organism>
<accession>A0AAD5YHY5</accession>
<evidence type="ECO:0000256" key="1">
    <source>
        <dbReference type="SAM" id="MobiDB-lite"/>
    </source>
</evidence>
<feature type="compositionally biased region" description="Polar residues" evidence="1">
    <location>
        <begin position="1"/>
        <end position="12"/>
    </location>
</feature>